<name>X0VM83_9ZZZZ</name>
<organism evidence="1">
    <name type="scientific">marine sediment metagenome</name>
    <dbReference type="NCBI Taxonomy" id="412755"/>
    <lineage>
        <taxon>unclassified sequences</taxon>
        <taxon>metagenomes</taxon>
        <taxon>ecological metagenomes</taxon>
    </lineage>
</organism>
<proteinExistence type="predicted"/>
<protein>
    <submittedName>
        <fullName evidence="1">Uncharacterized protein</fullName>
    </submittedName>
</protein>
<sequence>MKISPNHKEIELSPSDMLLGSITLRINKDLPIGLVSYKEKGTLVVELVEL</sequence>
<dbReference type="AlphaFoldDB" id="X0VM83"/>
<dbReference type="EMBL" id="BARS01032864">
    <property type="protein sequence ID" value="GAG19350.1"/>
    <property type="molecule type" value="Genomic_DNA"/>
</dbReference>
<reference evidence="1" key="1">
    <citation type="journal article" date="2014" name="Front. Microbiol.">
        <title>High frequency of phylogenetically diverse reductive dehalogenase-homologous genes in deep subseafloor sedimentary metagenomes.</title>
        <authorList>
            <person name="Kawai M."/>
            <person name="Futagami T."/>
            <person name="Toyoda A."/>
            <person name="Takaki Y."/>
            <person name="Nishi S."/>
            <person name="Hori S."/>
            <person name="Arai W."/>
            <person name="Tsubouchi T."/>
            <person name="Morono Y."/>
            <person name="Uchiyama I."/>
            <person name="Ito T."/>
            <person name="Fujiyama A."/>
            <person name="Inagaki F."/>
            <person name="Takami H."/>
        </authorList>
    </citation>
    <scope>NUCLEOTIDE SEQUENCE</scope>
    <source>
        <strain evidence="1">Expedition CK06-06</strain>
    </source>
</reference>
<gene>
    <name evidence="1" type="ORF">S01H1_50963</name>
</gene>
<evidence type="ECO:0000313" key="1">
    <source>
        <dbReference type="EMBL" id="GAG19350.1"/>
    </source>
</evidence>
<accession>X0VM83</accession>
<comment type="caution">
    <text evidence="1">The sequence shown here is derived from an EMBL/GenBank/DDBJ whole genome shotgun (WGS) entry which is preliminary data.</text>
</comment>